<evidence type="ECO:0000313" key="2">
    <source>
        <dbReference type="EMBL" id="EPY00545.1"/>
    </source>
</evidence>
<name>S9TPQ9_MAGFU</name>
<sequence>MPGLFVESRLYRTIMTQVIPPALACLPGPRDPSLLRDERLDEIFAATVARTPAARAVTFGDTSLDYSELAARAERIAGVLAARGIGPGAFVGLWMSRSIDLHAALLGILRSGAAYIPFDADAPSDRIAECLADCRAAAILVDADTAGRIAQPLPAPVLDVAPLLNAAPAEPAPAPRDRGATSDSPAYLIYTSGSTGRPKAVVVPHRAICHYLRAANSLYGIESSDVVFQGASVAFDLSLEEIFIPYLVGARLWIAGPRTLAETEQLPDLLGEAGITVLDTVPTLLSLLSRDVPSLRLIILG</sequence>
<dbReference type="EMBL" id="AQPH01000084">
    <property type="protein sequence ID" value="EPY00545.1"/>
    <property type="molecule type" value="Genomic_DNA"/>
</dbReference>
<dbReference type="PROSITE" id="PS00455">
    <property type="entry name" value="AMP_BINDING"/>
    <property type="match status" value="1"/>
</dbReference>
<dbReference type="AlphaFoldDB" id="S9TPQ9"/>
<dbReference type="SUPFAM" id="SSF56801">
    <property type="entry name" value="Acetyl-CoA synthetase-like"/>
    <property type="match status" value="1"/>
</dbReference>
<dbReference type="GO" id="GO:0031177">
    <property type="term" value="F:phosphopantetheine binding"/>
    <property type="evidence" value="ECO:0007669"/>
    <property type="project" value="TreeGrafter"/>
</dbReference>
<dbReference type="Proteomes" id="UP000015350">
    <property type="component" value="Unassembled WGS sequence"/>
</dbReference>
<reference evidence="2 3" key="1">
    <citation type="submission" date="2013-04" db="EMBL/GenBank/DDBJ databases">
        <authorList>
            <person name="Kuznetsov B."/>
            <person name="Ivanovsky R."/>
        </authorList>
    </citation>
    <scope>NUCLEOTIDE SEQUENCE [LARGE SCALE GENOMIC DNA]</scope>
    <source>
        <strain evidence="2 3">MGU-K5</strain>
    </source>
</reference>
<dbReference type="STRING" id="1316936.K678_15591"/>
<gene>
    <name evidence="2" type="ORF">K678_15591</name>
</gene>
<dbReference type="GO" id="GO:0043041">
    <property type="term" value="P:amino acid activation for nonribosomal peptide biosynthetic process"/>
    <property type="evidence" value="ECO:0007669"/>
    <property type="project" value="TreeGrafter"/>
</dbReference>
<dbReference type="Gene3D" id="3.40.50.980">
    <property type="match status" value="2"/>
</dbReference>
<feature type="non-terminal residue" evidence="2">
    <location>
        <position position="301"/>
    </location>
</feature>
<accession>S9TPQ9</accession>
<comment type="caution">
    <text evidence="2">The sequence shown here is derived from an EMBL/GenBank/DDBJ whole genome shotgun (WGS) entry which is preliminary data.</text>
</comment>
<dbReference type="eggNOG" id="COG1020">
    <property type="taxonomic scope" value="Bacteria"/>
</dbReference>
<dbReference type="PANTHER" id="PTHR45527:SF1">
    <property type="entry name" value="FATTY ACID SYNTHASE"/>
    <property type="match status" value="1"/>
</dbReference>
<evidence type="ECO:0000313" key="3">
    <source>
        <dbReference type="Proteomes" id="UP000015350"/>
    </source>
</evidence>
<dbReference type="FunFam" id="3.40.50.980:FF:000001">
    <property type="entry name" value="Non-ribosomal peptide synthetase"/>
    <property type="match status" value="1"/>
</dbReference>
<feature type="domain" description="AMP-dependent synthetase/ligase" evidence="1">
    <location>
        <begin position="44"/>
        <end position="294"/>
    </location>
</feature>
<dbReference type="GO" id="GO:0044550">
    <property type="term" value="P:secondary metabolite biosynthetic process"/>
    <property type="evidence" value="ECO:0007669"/>
    <property type="project" value="TreeGrafter"/>
</dbReference>
<protein>
    <submittedName>
        <fullName evidence="2">Putative non-ribosomal peptide synthetase</fullName>
    </submittedName>
</protein>
<evidence type="ECO:0000259" key="1">
    <source>
        <dbReference type="Pfam" id="PF00501"/>
    </source>
</evidence>
<proteinExistence type="predicted"/>
<dbReference type="InterPro" id="IPR000873">
    <property type="entry name" value="AMP-dep_synth/lig_dom"/>
</dbReference>
<dbReference type="Pfam" id="PF00501">
    <property type="entry name" value="AMP-binding"/>
    <property type="match status" value="1"/>
</dbReference>
<dbReference type="PANTHER" id="PTHR45527">
    <property type="entry name" value="NONRIBOSOMAL PEPTIDE SYNTHETASE"/>
    <property type="match status" value="1"/>
</dbReference>
<dbReference type="GO" id="GO:0005737">
    <property type="term" value="C:cytoplasm"/>
    <property type="evidence" value="ECO:0007669"/>
    <property type="project" value="TreeGrafter"/>
</dbReference>
<dbReference type="InterPro" id="IPR020845">
    <property type="entry name" value="AMP-binding_CS"/>
</dbReference>
<organism evidence="2 3">
    <name type="scientific">Magnetospirillum fulvum MGU-K5</name>
    <dbReference type="NCBI Taxonomy" id="1316936"/>
    <lineage>
        <taxon>Bacteria</taxon>
        <taxon>Pseudomonadati</taxon>
        <taxon>Pseudomonadota</taxon>
        <taxon>Alphaproteobacteria</taxon>
        <taxon>Rhodospirillales</taxon>
        <taxon>Rhodospirillaceae</taxon>
        <taxon>Magnetospirillum</taxon>
    </lineage>
</organism>